<dbReference type="InterPro" id="IPR001036">
    <property type="entry name" value="Acrflvin-R"/>
</dbReference>
<proteinExistence type="predicted"/>
<feature type="transmembrane region" description="Helical" evidence="1">
    <location>
        <begin position="404"/>
        <end position="425"/>
    </location>
</feature>
<name>A0ABT6R8K8_9BACT</name>
<dbReference type="PANTHER" id="PTHR32063">
    <property type="match status" value="1"/>
</dbReference>
<dbReference type="Gene3D" id="3.30.70.1440">
    <property type="entry name" value="Multidrug efflux transporter AcrB pore domain"/>
    <property type="match status" value="1"/>
</dbReference>
<evidence type="ECO:0000313" key="2">
    <source>
        <dbReference type="EMBL" id="MDI3318796.1"/>
    </source>
</evidence>
<feature type="transmembrane region" description="Helical" evidence="1">
    <location>
        <begin position="971"/>
        <end position="991"/>
    </location>
</feature>
<dbReference type="Gene3D" id="3.30.70.1430">
    <property type="entry name" value="Multidrug efflux transporter AcrB pore domain"/>
    <property type="match status" value="2"/>
</dbReference>
<organism evidence="2 3">
    <name type="scientific">Pinibacter soli</name>
    <dbReference type="NCBI Taxonomy" id="3044211"/>
    <lineage>
        <taxon>Bacteria</taxon>
        <taxon>Pseudomonadati</taxon>
        <taxon>Bacteroidota</taxon>
        <taxon>Chitinophagia</taxon>
        <taxon>Chitinophagales</taxon>
        <taxon>Chitinophagaceae</taxon>
        <taxon>Pinibacter</taxon>
    </lineage>
</organism>
<feature type="transmembrane region" description="Helical" evidence="1">
    <location>
        <begin position="372"/>
        <end position="392"/>
    </location>
</feature>
<dbReference type="SUPFAM" id="SSF82866">
    <property type="entry name" value="Multidrug efflux transporter AcrB transmembrane domain"/>
    <property type="match status" value="2"/>
</dbReference>
<feature type="transmembrane region" description="Helical" evidence="1">
    <location>
        <begin position="998"/>
        <end position="1018"/>
    </location>
</feature>
<evidence type="ECO:0000256" key="1">
    <source>
        <dbReference type="SAM" id="Phobius"/>
    </source>
</evidence>
<feature type="transmembrane region" description="Helical" evidence="1">
    <location>
        <begin position="1167"/>
        <end position="1187"/>
    </location>
</feature>
<dbReference type="Gene3D" id="1.20.1640.10">
    <property type="entry name" value="Multidrug efflux transporter AcrB transmembrane domain"/>
    <property type="match status" value="3"/>
</dbReference>
<gene>
    <name evidence="2" type="ORF">QJ048_03380</name>
</gene>
<feature type="transmembrane region" description="Helical" evidence="1">
    <location>
        <begin position="531"/>
        <end position="552"/>
    </location>
</feature>
<feature type="transmembrane region" description="Helical" evidence="1">
    <location>
        <begin position="1024"/>
        <end position="1050"/>
    </location>
</feature>
<feature type="transmembrane region" description="Helical" evidence="1">
    <location>
        <begin position="347"/>
        <end position="365"/>
    </location>
</feature>
<keyword evidence="1" id="KW-1133">Transmembrane helix</keyword>
<dbReference type="Gene3D" id="3.30.70.1320">
    <property type="entry name" value="Multidrug efflux transporter AcrB pore domain like"/>
    <property type="match status" value="1"/>
</dbReference>
<keyword evidence="3" id="KW-1185">Reference proteome</keyword>
<comment type="caution">
    <text evidence="2">The sequence shown here is derived from an EMBL/GenBank/DDBJ whole genome shotgun (WGS) entry which is preliminary data.</text>
</comment>
<dbReference type="Pfam" id="PF00873">
    <property type="entry name" value="ACR_tran"/>
    <property type="match status" value="2"/>
</dbReference>
<dbReference type="RefSeq" id="WP_282332919.1">
    <property type="nucleotide sequence ID" value="NZ_JASBRG010000001.1"/>
</dbReference>
<dbReference type="Proteomes" id="UP001226434">
    <property type="component" value="Unassembled WGS sequence"/>
</dbReference>
<feature type="transmembrane region" description="Helical" evidence="1">
    <location>
        <begin position="564"/>
        <end position="585"/>
    </location>
</feature>
<dbReference type="SUPFAM" id="SSF82714">
    <property type="entry name" value="Multidrug efflux transporter AcrB TolC docking domain, DN and DC subdomains"/>
    <property type="match status" value="2"/>
</dbReference>
<dbReference type="EMBL" id="JASBRG010000001">
    <property type="protein sequence ID" value="MDI3318796.1"/>
    <property type="molecule type" value="Genomic_DNA"/>
</dbReference>
<dbReference type="SUPFAM" id="SSF82693">
    <property type="entry name" value="Multidrug efflux transporter AcrB pore domain, PN1, PN2, PC1 and PC2 subdomains"/>
    <property type="match status" value="3"/>
</dbReference>
<dbReference type="PRINTS" id="PR00702">
    <property type="entry name" value="ACRIFLAVINRP"/>
</dbReference>
<accession>A0ABT6R8K8</accession>
<dbReference type="InterPro" id="IPR027463">
    <property type="entry name" value="AcrB_DN_DC_subdom"/>
</dbReference>
<feature type="transmembrane region" description="Helical" evidence="1">
    <location>
        <begin position="480"/>
        <end position="510"/>
    </location>
</feature>
<feature type="transmembrane region" description="Helical" evidence="1">
    <location>
        <begin position="446"/>
        <end position="468"/>
    </location>
</feature>
<protein>
    <submittedName>
        <fullName evidence="2">Efflux RND transporter permease subunit</fullName>
    </submittedName>
</protein>
<reference evidence="2 3" key="1">
    <citation type="submission" date="2023-05" db="EMBL/GenBank/DDBJ databases">
        <title>Genome sequence of Pinibacter sp. MAH-24.</title>
        <authorList>
            <person name="Huq M.A."/>
        </authorList>
    </citation>
    <scope>NUCLEOTIDE SEQUENCE [LARGE SCALE GENOMIC DNA]</scope>
    <source>
        <strain evidence="2 3">MAH-24</strain>
    </source>
</reference>
<feature type="transmembrane region" description="Helical" evidence="1">
    <location>
        <begin position="618"/>
        <end position="637"/>
    </location>
</feature>
<feature type="transmembrane region" description="Helical" evidence="1">
    <location>
        <begin position="1071"/>
        <end position="1100"/>
    </location>
</feature>
<feature type="transmembrane region" description="Helical" evidence="1">
    <location>
        <begin position="27"/>
        <end position="45"/>
    </location>
</feature>
<keyword evidence="1" id="KW-0472">Membrane</keyword>
<dbReference type="Gene3D" id="3.30.2090.10">
    <property type="entry name" value="Multidrug efflux transporter AcrB TolC docking domain, DN and DC subdomains"/>
    <property type="match status" value="2"/>
</dbReference>
<feature type="transmembrane region" description="Helical" evidence="1">
    <location>
        <begin position="1120"/>
        <end position="1146"/>
    </location>
</feature>
<keyword evidence="1" id="KW-0812">Transmembrane</keyword>
<dbReference type="PANTHER" id="PTHR32063:SF33">
    <property type="entry name" value="RND SUPERFAMILY EFFLUX PUMP PERMEASE COMPONENT"/>
    <property type="match status" value="1"/>
</dbReference>
<sequence>MSALENFSGKFKDFVVTTWSIKNKTSIYLLMIFLSIIGIFQFVTLPKEQFPDIVIPTIYVQTIYVGNSPKDIENLVTRPIEKQIKSITGAKIKKFTSTSVQDYSAIVVEFETDVNVQDGLQKVKDAVDKAKQDLPTDLTQEPTALEVNFSDFPIMYVNISGDYNQQRLKKYADDMKDKLEELPQINRVDIVGAPEREFQINVDNYKMRSAGITFDDIDGAVARENMDISGGLLDVGTMKRNLQLKGQFKTAADIEKVVIRNQSGKPIYLKDIATIKDTIKERESYARLDGKNVVTLNIIKRSGENLIETSDDVKKSVEEMRGAFPKDLNITVTGDSSTKTKTSFNDLVNSIVIGFILVLVILMFFMGVVNAFFVALSVPLSMFLAFMFLPAADWIIGTHVTLNFMVLFALLFGLGIIVDDAIVVIENTHRIFMENKGKITTERSAMAAAGEVFVPVLAGTLTTLAPFIPLMFWPGIIGKFMIYLPTMLIFTLTASLIVAFIMNPVFAVDFMNHPENGHKESKFAIFKKPGLWLAVGLGILLDLVGMAAPSAAKSATDEAVINMYTFWGNLLLFITILVLLNKFFLDSIIHSFQNKALPWIMSHYETLLRWALKGWRPVWLLLSTVVLLVFSFVFFGARNVPVVFFPQSDPNQIFVYLKLPVGTSVDYTDSVTRTLETKVYRVLGMENGKKNPMVESVISNVAVGASDPSSGDRSTRSELGRIQVSFVEFEKRHGVSSRPYLDSIRAAMKGIPGAEISVDQEQGGPPTEPPVNIEVASEDFDNLIKTAVSLKNYLDSIQVPGVEELKMDIDLNNPEISLTVDRERALIEGVSSAQVGGQLRTALFGKEVSKIKEGKEEYKIQLRNNEVQRKNLVELLNMNVVFRDMATGRVKSVPISSLVKIDYTSTLGSVKRKNQKRMITVRSNVLTSQGYTPTAVNQDITKYIDKFKGKADGVTIKQTGEGEQQAETGAFLLKALVLALMLILIILVLQFNSVSKPVIILTEIIFSVIGVMLGFAFTRMQVSVVMTGIGIVGLAGIVVKNGILVIEFADELRSRGLKTREAVVQAGKTRIIPVMLTAMAAILALIPLAVGFNINFVTLFSDLNPRIFFGGDNVSFWKPLSWTIIFGLAFAFFMTLVMVPSMYLIAERLKRPMRRYFGGKWVSMMGIPPLTIIFILMIFYAMIRHAIDVARRSRRNVPGSDVTWNKSWF</sequence>
<evidence type="ECO:0000313" key="3">
    <source>
        <dbReference type="Proteomes" id="UP001226434"/>
    </source>
</evidence>